<keyword evidence="1" id="KW-0614">Plasmid</keyword>
<evidence type="ECO:0000313" key="1">
    <source>
        <dbReference type="EMBL" id="QND62255.1"/>
    </source>
</evidence>
<protein>
    <submittedName>
        <fullName evidence="1">Uncharacterized protein</fullName>
    </submittedName>
</protein>
<gene>
    <name evidence="1" type="ORF">HB778_40220</name>
</gene>
<sequence length="83" mass="8964">MDNAEPLGKLGLGGQKPSKDDILKILDAKGAAQAVQALLETRRRWRGWSFPIGVGEVRLSVFSERCRPVGNSLLFAVCTEPAA</sequence>
<dbReference type="AlphaFoldDB" id="A0A7G6T673"/>
<reference evidence="2" key="1">
    <citation type="journal article" date="2020" name="Mol. Plant Microbe">
        <title>Rhizobial microsymbionts of the narrowly endemic Oxytropis species growing in Kamchatka are characterized by significant genetic diversity and possess a set of genes that are associated with T3SS and T6SS secretion systems and can affect the development of symbiosis.</title>
        <authorList>
            <person name="Safronova V."/>
            <person name="Guro P."/>
            <person name="Sazanova A."/>
            <person name="Kuznetsova I."/>
            <person name="Belimov A."/>
            <person name="Yakubov V."/>
            <person name="Chirak E."/>
            <person name="Afonin A."/>
            <person name="Gogolev Y."/>
            <person name="Andronov E."/>
            <person name="Tikhonovich I."/>
        </authorList>
    </citation>
    <scope>NUCLEOTIDE SEQUENCE [LARGE SCALE GENOMIC DNA]</scope>
    <source>
        <strain evidence="2">583</strain>
        <plasmid evidence="2">p_1</plasmid>
    </source>
</reference>
<name>A0A7G6T673_9HYPH</name>
<organism evidence="1 2">
    <name type="scientific">Mesorhizobium huakuii</name>
    <dbReference type="NCBI Taxonomy" id="28104"/>
    <lineage>
        <taxon>Bacteria</taxon>
        <taxon>Pseudomonadati</taxon>
        <taxon>Pseudomonadota</taxon>
        <taxon>Alphaproteobacteria</taxon>
        <taxon>Hyphomicrobiales</taxon>
        <taxon>Phyllobacteriaceae</taxon>
        <taxon>Mesorhizobium</taxon>
    </lineage>
</organism>
<proteinExistence type="predicted"/>
<accession>A0A7G6T673</accession>
<dbReference type="Proteomes" id="UP000515465">
    <property type="component" value="Plasmid p_1"/>
</dbReference>
<dbReference type="EMBL" id="CP050299">
    <property type="protein sequence ID" value="QND62255.1"/>
    <property type="molecule type" value="Genomic_DNA"/>
</dbReference>
<evidence type="ECO:0000313" key="2">
    <source>
        <dbReference type="Proteomes" id="UP000515465"/>
    </source>
</evidence>
<dbReference type="RefSeq" id="WP_183465647.1">
    <property type="nucleotide sequence ID" value="NZ_CP050299.1"/>
</dbReference>
<geneLocation type="plasmid" evidence="1 2">
    <name>p_1</name>
</geneLocation>